<dbReference type="GeneID" id="8856375"/>
<reference evidence="4 5" key="1">
    <citation type="journal article" date="2010" name="Cell">
        <title>The genome of Naegleria gruberi illuminates early eukaryotic versatility.</title>
        <authorList>
            <person name="Fritz-Laylin L.K."/>
            <person name="Prochnik S.E."/>
            <person name="Ginger M.L."/>
            <person name="Dacks J.B."/>
            <person name="Carpenter M.L."/>
            <person name="Field M.C."/>
            <person name="Kuo A."/>
            <person name="Paredez A."/>
            <person name="Chapman J."/>
            <person name="Pham J."/>
            <person name="Shu S."/>
            <person name="Neupane R."/>
            <person name="Cipriano M."/>
            <person name="Mancuso J."/>
            <person name="Tu H."/>
            <person name="Salamov A."/>
            <person name="Lindquist E."/>
            <person name="Shapiro H."/>
            <person name="Lucas S."/>
            <person name="Grigoriev I.V."/>
            <person name="Cande W.Z."/>
            <person name="Fulton C."/>
            <person name="Rokhsar D.S."/>
            <person name="Dawson S.C."/>
        </authorList>
    </citation>
    <scope>NUCLEOTIDE SEQUENCE [LARGE SCALE GENOMIC DNA]</scope>
    <source>
        <strain evidence="4 5">NEG-M</strain>
    </source>
</reference>
<dbReference type="AlphaFoldDB" id="D2W641"/>
<dbReference type="RefSeq" id="XP_002668205.1">
    <property type="nucleotide sequence ID" value="XM_002668159.1"/>
</dbReference>
<dbReference type="GO" id="GO:0140326">
    <property type="term" value="F:ATPase-coupled intramembrane lipid transporter activity"/>
    <property type="evidence" value="ECO:0007669"/>
    <property type="project" value="TreeGrafter"/>
</dbReference>
<name>D2W641_NAEGR</name>
<feature type="compositionally biased region" description="Polar residues" evidence="1">
    <location>
        <begin position="236"/>
        <end position="246"/>
    </location>
</feature>
<dbReference type="InParanoid" id="D2W641"/>
<evidence type="ECO:0000259" key="3">
    <source>
        <dbReference type="Pfam" id="PF16209"/>
    </source>
</evidence>
<gene>
    <name evidence="4" type="ORF">NAEGRDRAFT_76884</name>
</gene>
<feature type="transmembrane region" description="Helical" evidence="2">
    <location>
        <begin position="37"/>
        <end position="59"/>
    </location>
</feature>
<feature type="non-terminal residue" evidence="4">
    <location>
        <position position="1"/>
    </location>
</feature>
<protein>
    <submittedName>
        <fullName evidence="4">Predicted protein</fullName>
    </submittedName>
</protein>
<feature type="non-terminal residue" evidence="4">
    <location>
        <position position="451"/>
    </location>
</feature>
<dbReference type="VEuPathDB" id="AmoebaDB:NAEGRDRAFT_76884"/>
<dbReference type="PANTHER" id="PTHR24092:SF150">
    <property type="entry name" value="PHOSPHOLIPID-TRANSPORTING ATPASE"/>
    <property type="match status" value="1"/>
</dbReference>
<keyword evidence="2" id="KW-1133">Transmembrane helix</keyword>
<keyword evidence="2" id="KW-0472">Membrane</keyword>
<dbReference type="GO" id="GO:0005886">
    <property type="term" value="C:plasma membrane"/>
    <property type="evidence" value="ECO:0007669"/>
    <property type="project" value="TreeGrafter"/>
</dbReference>
<keyword evidence="2" id="KW-0812">Transmembrane</keyword>
<feature type="domain" description="P-type ATPase N-terminal" evidence="3">
    <location>
        <begin position="306"/>
        <end position="382"/>
    </location>
</feature>
<dbReference type="OrthoDB" id="377733at2759"/>
<dbReference type="InterPro" id="IPR032631">
    <property type="entry name" value="P-type_ATPase_N"/>
</dbReference>
<evidence type="ECO:0000313" key="4">
    <source>
        <dbReference type="EMBL" id="EFC35461.1"/>
    </source>
</evidence>
<dbReference type="KEGG" id="ngr:NAEGRDRAFT_76884"/>
<dbReference type="GO" id="GO:0045332">
    <property type="term" value="P:phospholipid translocation"/>
    <property type="evidence" value="ECO:0007669"/>
    <property type="project" value="TreeGrafter"/>
</dbReference>
<sequence length="451" mass="51098">EISKDCIGKIYQQLNKKTTLEASLDSNIVSKALQSNVTLVIAIGILALIIPLCSGMLYYETYKNAKSALFTFTNVGLFSNVIGHLQFSAFYLGEILTFFGLSGLAQYGDTRYWNEKLKPSEFEQIYSLLRYESVLLYLQQLNITITFNAKVQYCFGIEEVMTDYLTSSTQENTRNFYNAQQNLFSKIVSTPSGGSSSDRELLDSFSNRSSVGLLDPLHLDDHPYYYQQQSPHQSSNILKSPSSAGQPHQDDKNNNIIILQSPNSNMPTSATSSLPGSNCNNSFKLSEQHDNNNTIEEEDEGESHIVHINNWELNSKATKKWFLGLRRKRFSSNYISTTKYTWWNFIILNLIYQLCKIGNIYFIITMIFALIPGVSPITPITAVLPVIFIIGVNMIREGGEDFLRYLNDRKINMMTTNVLRRGGNNSMNNNNNNSNNNGINMIEQVYTCDLK</sequence>
<accession>D2W641</accession>
<dbReference type="eggNOG" id="KOG0206">
    <property type="taxonomic scope" value="Eukaryota"/>
</dbReference>
<proteinExistence type="predicted"/>
<organism evidence="5">
    <name type="scientific">Naegleria gruberi</name>
    <name type="common">Amoeba</name>
    <dbReference type="NCBI Taxonomy" id="5762"/>
    <lineage>
        <taxon>Eukaryota</taxon>
        <taxon>Discoba</taxon>
        <taxon>Heterolobosea</taxon>
        <taxon>Tetramitia</taxon>
        <taxon>Eutetramitia</taxon>
        <taxon>Vahlkampfiidae</taxon>
        <taxon>Naegleria</taxon>
    </lineage>
</organism>
<dbReference type="EMBL" id="GG739217">
    <property type="protein sequence ID" value="EFC35461.1"/>
    <property type="molecule type" value="Genomic_DNA"/>
</dbReference>
<dbReference type="SUPFAM" id="SSF81665">
    <property type="entry name" value="Calcium ATPase, transmembrane domain M"/>
    <property type="match status" value="1"/>
</dbReference>
<dbReference type="Pfam" id="PF16209">
    <property type="entry name" value="PhoLip_ATPase_N"/>
    <property type="match status" value="1"/>
</dbReference>
<feature type="transmembrane region" description="Helical" evidence="2">
    <location>
        <begin position="377"/>
        <end position="395"/>
    </location>
</feature>
<dbReference type="Proteomes" id="UP000006671">
    <property type="component" value="Unassembled WGS sequence"/>
</dbReference>
<feature type="transmembrane region" description="Helical" evidence="2">
    <location>
        <begin position="342"/>
        <end position="371"/>
    </location>
</feature>
<evidence type="ECO:0000256" key="1">
    <source>
        <dbReference type="SAM" id="MobiDB-lite"/>
    </source>
</evidence>
<feature type="compositionally biased region" description="Low complexity" evidence="1">
    <location>
        <begin position="224"/>
        <end position="235"/>
    </location>
</feature>
<feature type="compositionally biased region" description="Polar residues" evidence="1">
    <location>
        <begin position="254"/>
        <end position="285"/>
    </location>
</feature>
<dbReference type="InterPro" id="IPR023298">
    <property type="entry name" value="ATPase_P-typ_TM_dom_sf"/>
</dbReference>
<evidence type="ECO:0000313" key="5">
    <source>
        <dbReference type="Proteomes" id="UP000006671"/>
    </source>
</evidence>
<feature type="region of interest" description="Disordered" evidence="1">
    <location>
        <begin position="223"/>
        <end position="287"/>
    </location>
</feature>
<dbReference type="PANTHER" id="PTHR24092">
    <property type="entry name" value="PROBABLE PHOSPHOLIPID-TRANSPORTING ATPASE"/>
    <property type="match status" value="1"/>
</dbReference>
<evidence type="ECO:0000256" key="2">
    <source>
        <dbReference type="SAM" id="Phobius"/>
    </source>
</evidence>
<keyword evidence="5" id="KW-1185">Reference proteome</keyword>
<dbReference type="STRING" id="5762.D2W641"/>